<dbReference type="EC" id="2.3.1.-" evidence="9"/>
<keyword evidence="5 9" id="KW-0808">Transferase</keyword>
<dbReference type="SUPFAM" id="SSF52777">
    <property type="entry name" value="CoA-dependent acyltransferases"/>
    <property type="match status" value="1"/>
</dbReference>
<dbReference type="Gene3D" id="3.30.559.10">
    <property type="entry name" value="Chloramphenicol acetyltransferase-like domain"/>
    <property type="match status" value="1"/>
</dbReference>
<dbReference type="GO" id="GO:0004149">
    <property type="term" value="F:dihydrolipoyllysine-residue succinyltransferase activity"/>
    <property type="evidence" value="ECO:0007669"/>
    <property type="project" value="TreeGrafter"/>
</dbReference>
<dbReference type="GO" id="GO:0005739">
    <property type="term" value="C:mitochondrion"/>
    <property type="evidence" value="ECO:0007669"/>
    <property type="project" value="TreeGrafter"/>
</dbReference>
<keyword evidence="4" id="KW-0816">Tricarboxylic acid cycle</keyword>
<dbReference type="InterPro" id="IPR003016">
    <property type="entry name" value="2-oxoA_DH_lipoyl-BS"/>
</dbReference>
<dbReference type="PANTHER" id="PTHR43416">
    <property type="entry name" value="DIHYDROLIPOYLLYSINE-RESIDUE SUCCINYLTRANSFERASE COMPONENT OF 2-OXOGLUTARATE DEHYDROGENASE COMPLEX, MITOCHONDRIAL-RELATED"/>
    <property type="match status" value="1"/>
</dbReference>
<name>A0A2N9HFF2_FAGSY</name>
<dbReference type="SUPFAM" id="SSF51230">
    <property type="entry name" value="Single hybrid motif"/>
    <property type="match status" value="1"/>
</dbReference>
<keyword evidence="6 9" id="KW-0450">Lipoyl</keyword>
<evidence type="ECO:0000256" key="6">
    <source>
        <dbReference type="ARBA" id="ARBA00022823"/>
    </source>
</evidence>
<dbReference type="GO" id="GO:0006099">
    <property type="term" value="P:tricarboxylic acid cycle"/>
    <property type="evidence" value="ECO:0007669"/>
    <property type="project" value="UniProtKB-KW"/>
</dbReference>
<dbReference type="PROSITE" id="PS50968">
    <property type="entry name" value="BIOTINYL_LIPOYL"/>
    <property type="match status" value="1"/>
</dbReference>
<dbReference type="CDD" id="cd06222">
    <property type="entry name" value="RNase_H_like"/>
    <property type="match status" value="1"/>
</dbReference>
<feature type="region of interest" description="Disordered" evidence="10">
    <location>
        <begin position="167"/>
        <end position="248"/>
    </location>
</feature>
<organism evidence="12">
    <name type="scientific">Fagus sylvatica</name>
    <name type="common">Beechnut</name>
    <dbReference type="NCBI Taxonomy" id="28930"/>
    <lineage>
        <taxon>Eukaryota</taxon>
        <taxon>Viridiplantae</taxon>
        <taxon>Streptophyta</taxon>
        <taxon>Embryophyta</taxon>
        <taxon>Tracheophyta</taxon>
        <taxon>Spermatophyta</taxon>
        <taxon>Magnoliopsida</taxon>
        <taxon>eudicotyledons</taxon>
        <taxon>Gunneridae</taxon>
        <taxon>Pentapetalae</taxon>
        <taxon>rosids</taxon>
        <taxon>fabids</taxon>
        <taxon>Fagales</taxon>
        <taxon>Fagaceae</taxon>
        <taxon>Fagus</taxon>
    </lineage>
</organism>
<feature type="compositionally biased region" description="Pro residues" evidence="10">
    <location>
        <begin position="213"/>
        <end position="226"/>
    </location>
</feature>
<dbReference type="InterPro" id="IPR012337">
    <property type="entry name" value="RNaseH-like_sf"/>
</dbReference>
<evidence type="ECO:0000256" key="1">
    <source>
        <dbReference type="ARBA" id="ARBA00001938"/>
    </source>
</evidence>
<dbReference type="InterPro" id="IPR050537">
    <property type="entry name" value="2-oxoacid_dehydrogenase"/>
</dbReference>
<dbReference type="InterPro" id="IPR023213">
    <property type="entry name" value="CAT-like_dom_sf"/>
</dbReference>
<evidence type="ECO:0000256" key="9">
    <source>
        <dbReference type="RuleBase" id="RU003423"/>
    </source>
</evidence>
<dbReference type="PANTHER" id="PTHR43416:SF5">
    <property type="entry name" value="DIHYDROLIPOYLLYSINE-RESIDUE SUCCINYLTRANSFERASE COMPONENT OF 2-OXOGLUTARATE DEHYDROGENASE COMPLEX, MITOCHONDRIAL"/>
    <property type="match status" value="1"/>
</dbReference>
<dbReference type="InterPro" id="IPR044730">
    <property type="entry name" value="RNase_H-like_dom_plant"/>
</dbReference>
<dbReference type="Pfam" id="PF00198">
    <property type="entry name" value="2-oxoacid_dh"/>
    <property type="match status" value="1"/>
</dbReference>
<protein>
    <recommendedName>
        <fullName evidence="9">Dihydrolipoamide acetyltransferase component of pyruvate dehydrogenase complex</fullName>
        <ecNumber evidence="9">2.3.1.-</ecNumber>
    </recommendedName>
</protein>
<keyword evidence="7" id="KW-0809">Transit peptide</keyword>
<evidence type="ECO:0000313" key="12">
    <source>
        <dbReference type="EMBL" id="SPD13056.1"/>
    </source>
</evidence>
<proteinExistence type="inferred from homology"/>
<gene>
    <name evidence="12" type="ORF">FSB_LOCUS40938</name>
</gene>
<dbReference type="Gene3D" id="2.40.50.100">
    <property type="match status" value="1"/>
</dbReference>
<evidence type="ECO:0000256" key="8">
    <source>
        <dbReference type="ARBA" id="ARBA00023315"/>
    </source>
</evidence>
<dbReference type="PROSITE" id="PS00189">
    <property type="entry name" value="LIPOYL"/>
    <property type="match status" value="1"/>
</dbReference>
<feature type="domain" description="Lipoyl-binding" evidence="11">
    <location>
        <begin position="88"/>
        <end position="163"/>
    </location>
</feature>
<evidence type="ECO:0000256" key="2">
    <source>
        <dbReference type="ARBA" id="ARBA00005145"/>
    </source>
</evidence>
<dbReference type="AlphaFoldDB" id="A0A2N9HFF2"/>
<evidence type="ECO:0000256" key="4">
    <source>
        <dbReference type="ARBA" id="ARBA00022532"/>
    </source>
</evidence>
<evidence type="ECO:0000259" key="11">
    <source>
        <dbReference type="PROSITE" id="PS50968"/>
    </source>
</evidence>
<dbReference type="InterPro" id="IPR000089">
    <property type="entry name" value="Biotin_lipoyl"/>
</dbReference>
<dbReference type="InterPro" id="IPR001078">
    <property type="entry name" value="2-oxoacid_DH_actylTfrase"/>
</dbReference>
<dbReference type="CDD" id="cd06849">
    <property type="entry name" value="lipoyl_domain"/>
    <property type="match status" value="1"/>
</dbReference>
<feature type="compositionally biased region" description="Basic and acidic residues" evidence="10">
    <location>
        <begin position="191"/>
        <end position="200"/>
    </location>
</feature>
<dbReference type="SUPFAM" id="SSF53098">
    <property type="entry name" value="Ribonuclease H-like"/>
    <property type="match status" value="1"/>
</dbReference>
<sequence length="812" mass="90724">MWPILRRKVATQASSSAYVFGRSTRGYTTKVKEALLVGRGSKIVDVGRNSFLGSPVSSKPVREVVSFLQRDSPLYMQYRSFSSDNGDLVEAVVPFMGESITDGTLATFLKQPGDRVEVDEPIAQIETDKVTIDVASPEAGVIQKFVAKEGDTVEPGTKIAVISKSAEGVAHVAPSENVSSKAASKPSAGKKKADKEKPTEETSLPKPKTETSPPKPKAPSPPPPKPSATEPQLPPKERERRVPMTRLRKRVATRLKDSQNTFAMLTTFNEVDMTNLMKLRSDYKDAFVEKHGVKLGLMSGFIKAAVSGIQNQPIINAVIDGDDIIYRDYIDISIAVDDSLLFSKATANACEKIQGILAQYEQASGQQVNRDKTTIYFSKHTPEASQNVIKAALGVPIIWQYEKYLGLPSLAGREILIKAVAQAIPTYSMSCFRLPTKLCNELEATVRRFWWSNNSEQRKIHWVAWRKLCQPKQKGGMGFRDLRKFNDTLLAKQMEWDHSLIDSLFIPHDAEAIKHIPLSNREHADKLTWPGNTNGEYSVRSGYRFLVDEEDKSLPASCEALTTKLNLHKRRIPVDPICEICGELNENAIHALWSCKHLQLVWEKEAWLQSIRSTPFVDFADLLTKVLHHGRDSEPEIFITLCWALWQRRNKIRLHQEVDPINQQTPITTSLGSEMDATENAQVQSQLYDGAVFKETNAAGIGIIVRDSSGLVIASLVQKVRFPHSIPSIEAWAAKRSIQFALEIGLPEAEFEDAKVLARKLQQFSFSHVKRQGNRLAHALARKAQFCNSLEVWMEAVPPDLELLYLSSLNFS</sequence>
<dbReference type="InterPro" id="IPR011053">
    <property type="entry name" value="Single_hybrid_motif"/>
</dbReference>
<evidence type="ECO:0000256" key="5">
    <source>
        <dbReference type="ARBA" id="ARBA00022679"/>
    </source>
</evidence>
<reference evidence="12" key="1">
    <citation type="submission" date="2018-02" db="EMBL/GenBank/DDBJ databases">
        <authorList>
            <person name="Cohen D.B."/>
            <person name="Kent A.D."/>
        </authorList>
    </citation>
    <scope>NUCLEOTIDE SEQUENCE</scope>
</reference>
<evidence type="ECO:0000256" key="3">
    <source>
        <dbReference type="ARBA" id="ARBA00007317"/>
    </source>
</evidence>
<accession>A0A2N9HFF2</accession>
<comment type="cofactor">
    <cofactor evidence="1 9">
        <name>(R)-lipoate</name>
        <dbReference type="ChEBI" id="CHEBI:83088"/>
    </cofactor>
</comment>
<evidence type="ECO:0000256" key="7">
    <source>
        <dbReference type="ARBA" id="ARBA00022946"/>
    </source>
</evidence>
<comment type="similarity">
    <text evidence="3 9">Belongs to the 2-oxoacid dehydrogenase family.</text>
</comment>
<evidence type="ECO:0000256" key="10">
    <source>
        <dbReference type="SAM" id="MobiDB-lite"/>
    </source>
</evidence>
<keyword evidence="8 9" id="KW-0012">Acyltransferase</keyword>
<dbReference type="EMBL" id="OIVN01003704">
    <property type="protein sequence ID" value="SPD13056.1"/>
    <property type="molecule type" value="Genomic_DNA"/>
</dbReference>
<comment type="pathway">
    <text evidence="2">Amino-acid degradation; L-lysine degradation via saccharopine pathway; glutaryl-CoA from L-lysine: step 6/6.</text>
</comment>
<dbReference type="Pfam" id="PF00364">
    <property type="entry name" value="Biotin_lipoyl"/>
    <property type="match status" value="1"/>
</dbReference>